<evidence type="ECO:0000256" key="9">
    <source>
        <dbReference type="ARBA" id="ARBA00029438"/>
    </source>
</evidence>
<evidence type="ECO:0000313" key="13">
    <source>
        <dbReference type="Proteomes" id="UP000500953"/>
    </source>
</evidence>
<keyword evidence="2" id="KW-0444">Lipid biosynthesis</keyword>
<dbReference type="PRINTS" id="PR00959">
    <property type="entry name" value="MEVGALKINASE"/>
</dbReference>
<dbReference type="PANTHER" id="PTHR43290">
    <property type="entry name" value="MEVALONATE KINASE"/>
    <property type="match status" value="1"/>
</dbReference>
<dbReference type="GO" id="GO:0005737">
    <property type="term" value="C:cytoplasm"/>
    <property type="evidence" value="ECO:0007669"/>
    <property type="project" value="InterPro"/>
</dbReference>
<dbReference type="GO" id="GO:0005524">
    <property type="term" value="F:ATP binding"/>
    <property type="evidence" value="ECO:0007669"/>
    <property type="project" value="UniProtKB-KW"/>
</dbReference>
<dbReference type="Gene3D" id="3.30.230.10">
    <property type="match status" value="1"/>
</dbReference>
<evidence type="ECO:0000256" key="3">
    <source>
        <dbReference type="ARBA" id="ARBA00022679"/>
    </source>
</evidence>
<keyword evidence="4" id="KW-0547">Nucleotide-binding</keyword>
<organism evidence="12 13">
    <name type="scientific">Nocardia terpenica</name>
    <dbReference type="NCBI Taxonomy" id="455432"/>
    <lineage>
        <taxon>Bacteria</taxon>
        <taxon>Bacillati</taxon>
        <taxon>Actinomycetota</taxon>
        <taxon>Actinomycetes</taxon>
        <taxon>Mycobacteriales</taxon>
        <taxon>Nocardiaceae</taxon>
        <taxon>Nocardia</taxon>
    </lineage>
</organism>
<dbReference type="Proteomes" id="UP000500953">
    <property type="component" value="Chromosome"/>
</dbReference>
<dbReference type="Pfam" id="PF08544">
    <property type="entry name" value="GHMP_kinases_C"/>
    <property type="match status" value="1"/>
</dbReference>
<proteinExistence type="predicted"/>
<keyword evidence="8" id="KW-0443">Lipid metabolism</keyword>
<dbReference type="InterPro" id="IPR014721">
    <property type="entry name" value="Ribsml_uS5_D2-typ_fold_subgr"/>
</dbReference>
<keyword evidence="5 12" id="KW-0418">Kinase</keyword>
<dbReference type="GO" id="GO:0004631">
    <property type="term" value="F:phosphomevalonate kinase activity"/>
    <property type="evidence" value="ECO:0007669"/>
    <property type="project" value="UniProtKB-EC"/>
</dbReference>
<accession>A0A6G9ZGT0</accession>
<dbReference type="EMBL" id="CP046173">
    <property type="protein sequence ID" value="QIS24768.1"/>
    <property type="molecule type" value="Genomic_DNA"/>
</dbReference>
<dbReference type="AlphaFoldDB" id="A0A6G9ZGT0"/>
<evidence type="ECO:0000256" key="5">
    <source>
        <dbReference type="ARBA" id="ARBA00022777"/>
    </source>
</evidence>
<sequence>MISHRAPGKLFIAGEYAVLETGRPAVIAAIDRYATVTVTAAGALAGTTMQSDLASGSTMCCERVGDRLRPVNCDAAVRGCFAYVMAAVVVVDRLITERGLRAHHFHLTVTSTLTDADGHKFGLGSSAAVTVATIAALDEFYELDLSLMDRYRLAMVATIAVRPRASGGDVAASTWGGWVAYSTADRHYVKMVAADCGVDACLHAHWPGLSVRGLPAPTGLQLQVGWTGEPASTATLVTDVDGARQRIEGYYLDFLARSTECVRRLVAAVEADDSATIQDAIRRARRLLADLDAVVRLGIFTPRLNAMCAIAEAVGAAAKPSGAGGGDCGIALVSRDSDAAVADLRNRWTEAEIRPLPLSIHPPEEVTT</sequence>
<keyword evidence="6" id="KW-0067">ATP-binding</keyword>
<name>A0A6G9ZGT0_9NOCA</name>
<dbReference type="InterPro" id="IPR013750">
    <property type="entry name" value="GHMP_kinase_C_dom"/>
</dbReference>
<dbReference type="SUPFAM" id="SSF55060">
    <property type="entry name" value="GHMP Kinase, C-terminal domain"/>
    <property type="match status" value="1"/>
</dbReference>
<comment type="pathway">
    <text evidence="9">Isoprenoid biosynthesis; isopentenyl diphosphate biosynthesis via mevalonate pathway; isopentenyl diphosphate from (R)-mevalonate: step 1/3.</text>
</comment>
<dbReference type="InterPro" id="IPR020568">
    <property type="entry name" value="Ribosomal_Su5_D2-typ_SF"/>
</dbReference>
<protein>
    <submittedName>
        <fullName evidence="12">Phosphomevalonate kinase</fullName>
        <ecNumber evidence="12">2.7.4.2</ecNumber>
    </submittedName>
</protein>
<dbReference type="PANTHER" id="PTHR43290:SF2">
    <property type="entry name" value="MEVALONATE KINASE"/>
    <property type="match status" value="1"/>
</dbReference>
<dbReference type="InterPro" id="IPR005917">
    <property type="entry name" value="Pmev_kinase_bact"/>
</dbReference>
<dbReference type="InterPro" id="IPR006204">
    <property type="entry name" value="GHMP_kinase_N_dom"/>
</dbReference>
<reference evidence="12 13" key="1">
    <citation type="journal article" date="2019" name="ACS Chem. Biol.">
        <title>Identification and Mobilization of a Cryptic Antibiotic Biosynthesis Gene Locus from a Human-Pathogenic Nocardia Isolate.</title>
        <authorList>
            <person name="Herisse M."/>
            <person name="Ishida K."/>
            <person name="Porter J.L."/>
            <person name="Howden B."/>
            <person name="Hertweck C."/>
            <person name="Stinear T.P."/>
            <person name="Pidot S.J."/>
        </authorList>
    </citation>
    <scope>NUCLEOTIDE SEQUENCE [LARGE SCALE GENOMIC DNA]</scope>
    <source>
        <strain evidence="12 13">AUSMDU00012715</strain>
    </source>
</reference>
<dbReference type="SUPFAM" id="SSF54211">
    <property type="entry name" value="Ribosomal protein S5 domain 2-like"/>
    <property type="match status" value="1"/>
</dbReference>
<gene>
    <name evidence="12" type="ORF">F6W96_40270</name>
</gene>
<evidence type="ECO:0000256" key="8">
    <source>
        <dbReference type="ARBA" id="ARBA00023098"/>
    </source>
</evidence>
<dbReference type="InterPro" id="IPR036554">
    <property type="entry name" value="GHMP_kinase_C_sf"/>
</dbReference>
<dbReference type="GO" id="GO:0019287">
    <property type="term" value="P:isopentenyl diphosphate biosynthetic process, mevalonate pathway"/>
    <property type="evidence" value="ECO:0007669"/>
    <property type="project" value="UniProtKB-UniPathway"/>
</dbReference>
<evidence type="ECO:0000259" key="11">
    <source>
        <dbReference type="Pfam" id="PF08544"/>
    </source>
</evidence>
<evidence type="ECO:0000256" key="7">
    <source>
        <dbReference type="ARBA" id="ARBA00022842"/>
    </source>
</evidence>
<keyword evidence="3 12" id="KW-0808">Transferase</keyword>
<dbReference type="EC" id="2.7.4.2" evidence="12"/>
<evidence type="ECO:0000313" key="12">
    <source>
        <dbReference type="EMBL" id="QIS24768.1"/>
    </source>
</evidence>
<dbReference type="Pfam" id="PF00288">
    <property type="entry name" value="GHMP_kinases_N"/>
    <property type="match status" value="1"/>
</dbReference>
<evidence type="ECO:0000256" key="6">
    <source>
        <dbReference type="ARBA" id="ARBA00022840"/>
    </source>
</evidence>
<evidence type="ECO:0000256" key="2">
    <source>
        <dbReference type="ARBA" id="ARBA00022516"/>
    </source>
</evidence>
<feature type="domain" description="GHMP kinase C-terminal" evidence="11">
    <location>
        <begin position="267"/>
        <end position="341"/>
    </location>
</feature>
<feature type="domain" description="GHMP kinase N-terminal" evidence="10">
    <location>
        <begin position="90"/>
        <end position="177"/>
    </location>
</feature>
<dbReference type="NCBIfam" id="TIGR01220">
    <property type="entry name" value="Pmev_kin_Gr_pos"/>
    <property type="match status" value="1"/>
</dbReference>
<evidence type="ECO:0000259" key="10">
    <source>
        <dbReference type="Pfam" id="PF00288"/>
    </source>
</evidence>
<dbReference type="UniPathway" id="UPA00057">
    <property type="reaction ID" value="UER00098"/>
</dbReference>
<dbReference type="InterPro" id="IPR006205">
    <property type="entry name" value="Mev_gal_kin"/>
</dbReference>
<keyword evidence="7" id="KW-0460">Magnesium</keyword>
<dbReference type="GO" id="GO:0004496">
    <property type="term" value="F:mevalonate kinase activity"/>
    <property type="evidence" value="ECO:0007669"/>
    <property type="project" value="InterPro"/>
</dbReference>
<evidence type="ECO:0000256" key="1">
    <source>
        <dbReference type="ARBA" id="ARBA00022490"/>
    </source>
</evidence>
<dbReference type="Gene3D" id="3.30.70.890">
    <property type="entry name" value="GHMP kinase, C-terminal domain"/>
    <property type="match status" value="1"/>
</dbReference>
<evidence type="ECO:0000256" key="4">
    <source>
        <dbReference type="ARBA" id="ARBA00022741"/>
    </source>
</evidence>
<keyword evidence="1" id="KW-0963">Cytoplasm</keyword>